<dbReference type="InterPro" id="IPR001451">
    <property type="entry name" value="Hexapep"/>
</dbReference>
<evidence type="ECO:0000256" key="2">
    <source>
        <dbReference type="ARBA" id="ARBA00022679"/>
    </source>
</evidence>
<dbReference type="AlphaFoldDB" id="A0AAE6J021"/>
<organism evidence="3 4">
    <name type="scientific">Campylobacter fetus subsp. venerealis NCTC 10354</name>
    <dbReference type="NCBI Taxonomy" id="983328"/>
    <lineage>
        <taxon>Bacteria</taxon>
        <taxon>Pseudomonadati</taxon>
        <taxon>Campylobacterota</taxon>
        <taxon>Epsilonproteobacteria</taxon>
        <taxon>Campylobacterales</taxon>
        <taxon>Campylobacteraceae</taxon>
        <taxon>Campylobacter</taxon>
        <taxon>Campylobacter fetus subsp. venerealis bv. venerealis</taxon>
    </lineage>
</organism>
<dbReference type="PANTHER" id="PTHR23416:SF23">
    <property type="entry name" value="ACETYLTRANSFERASE C18B11.09C-RELATED"/>
    <property type="match status" value="1"/>
</dbReference>
<sequence>MEKFISYLLIKFSNHICIRYRRWIAMHYPNKDVRLHFWKISRVQIGDNSEAAMGMHVIDDSDNEKCQLIIGKNVSIAAGATFVCCSEPSFSVNLKEISYVKENLIKKSTITIGDDTWIGANTTILPGVKIGKFCIIGAGSIVTKDVDDFSIAVGVPAKVIRKLKLTSSNKMYNYE</sequence>
<dbReference type="CDD" id="cd04647">
    <property type="entry name" value="LbH_MAT_like"/>
    <property type="match status" value="1"/>
</dbReference>
<dbReference type="Pfam" id="PF00132">
    <property type="entry name" value="Hexapep"/>
    <property type="match status" value="1"/>
</dbReference>
<evidence type="ECO:0000256" key="1">
    <source>
        <dbReference type="ARBA" id="ARBA00007274"/>
    </source>
</evidence>
<proteinExistence type="inferred from homology"/>
<protein>
    <submittedName>
        <fullName evidence="3">Sugar O-acyltransferase</fullName>
    </submittedName>
</protein>
<dbReference type="InterPro" id="IPR011004">
    <property type="entry name" value="Trimer_LpxA-like_sf"/>
</dbReference>
<dbReference type="PANTHER" id="PTHR23416">
    <property type="entry name" value="SIALIC ACID SYNTHASE-RELATED"/>
    <property type="match status" value="1"/>
</dbReference>
<reference evidence="3 4" key="1">
    <citation type="submission" date="2019-08" db="EMBL/GenBank/DDBJ databases">
        <title>Complete genomes of the Campylobacter fetus subsp. venerealis, Campylobacter lari subsp. concheus, Campylobacter sputorum bv. sputorum and Campylobacter volucris type strains.</title>
        <authorList>
            <person name="Miller W.G."/>
            <person name="Yee E."/>
        </authorList>
    </citation>
    <scope>NUCLEOTIDE SEQUENCE [LARGE SCALE GENOMIC DNA]</scope>
    <source>
        <strain evidence="3 4">NCTC 10354</strain>
    </source>
</reference>
<gene>
    <name evidence="3" type="ORF">CFVT_1667</name>
</gene>
<dbReference type="Proteomes" id="UP000322035">
    <property type="component" value="Chromosome"/>
</dbReference>
<dbReference type="EMBL" id="CP043435">
    <property type="protein sequence ID" value="QEL45579.1"/>
    <property type="molecule type" value="Genomic_DNA"/>
</dbReference>
<evidence type="ECO:0000313" key="3">
    <source>
        <dbReference type="EMBL" id="QEL45579.1"/>
    </source>
</evidence>
<evidence type="ECO:0000313" key="4">
    <source>
        <dbReference type="Proteomes" id="UP000322035"/>
    </source>
</evidence>
<dbReference type="InterPro" id="IPR051159">
    <property type="entry name" value="Hexapeptide_acetyltransf"/>
</dbReference>
<dbReference type="GO" id="GO:0005829">
    <property type="term" value="C:cytosol"/>
    <property type="evidence" value="ECO:0007669"/>
    <property type="project" value="TreeGrafter"/>
</dbReference>
<keyword evidence="2" id="KW-0808">Transferase</keyword>
<dbReference type="GO" id="GO:0008374">
    <property type="term" value="F:O-acyltransferase activity"/>
    <property type="evidence" value="ECO:0007669"/>
    <property type="project" value="TreeGrafter"/>
</dbReference>
<accession>A0AAE6J021</accession>
<name>A0AAE6J021_CAMFE</name>
<dbReference type="Gene3D" id="2.160.10.10">
    <property type="entry name" value="Hexapeptide repeat proteins"/>
    <property type="match status" value="1"/>
</dbReference>
<comment type="similarity">
    <text evidence="1">Belongs to the transferase hexapeptide repeat family.</text>
</comment>
<dbReference type="SUPFAM" id="SSF51161">
    <property type="entry name" value="Trimeric LpxA-like enzymes"/>
    <property type="match status" value="1"/>
</dbReference>